<proteinExistence type="predicted"/>
<evidence type="ECO:0000256" key="3">
    <source>
        <dbReference type="ARBA" id="ARBA00023004"/>
    </source>
</evidence>
<reference evidence="6" key="1">
    <citation type="submission" date="2020-02" db="EMBL/GenBank/DDBJ databases">
        <authorList>
            <person name="Meier V. D."/>
        </authorList>
    </citation>
    <scope>NUCLEOTIDE SEQUENCE</scope>
    <source>
        <strain evidence="6">AVDCRST_MAG19</strain>
    </source>
</reference>
<keyword evidence="1" id="KW-0001">2Fe-2S</keyword>
<dbReference type="GO" id="GO:0051537">
    <property type="term" value="F:2 iron, 2 sulfur cluster binding"/>
    <property type="evidence" value="ECO:0007669"/>
    <property type="project" value="UniProtKB-KW"/>
</dbReference>
<sequence>MAIKLSDRLIEAMPWLDGTANAMHKAFEPVLGQDKPRAVRDALYGVWLGHPLHSAVITLPIGFWTSTMVFDVVGEKRAADLSLNLGIITALGAAATGAAQWQDSVNWEKPRRLGALHASLNTVSTVLYAGSALLRRRDRRGAGIALSVAGLGVNGFSAWLGGELAYDHAIGVDRTAFEKSIPEWTDLLADGDLPERTPKRVEADGVPVLLFRQAGKVSAISATCTHLGGPLDEGKIEGDTVTCPWHGSVFCLSDGKLLHGPATMPEPGFEVRVQDGRIAVRRA</sequence>
<keyword evidence="2" id="KW-0479">Metal-binding</keyword>
<dbReference type="InterPro" id="IPR017941">
    <property type="entry name" value="Rieske_2Fe-2S"/>
</dbReference>
<dbReference type="SUPFAM" id="SSF50022">
    <property type="entry name" value="ISP domain"/>
    <property type="match status" value="1"/>
</dbReference>
<dbReference type="PANTHER" id="PTHR21496:SF23">
    <property type="entry name" value="3-PHENYLPROPIONATE_CINNAMIC ACID DIOXYGENASE FERREDOXIN SUBUNIT"/>
    <property type="match status" value="1"/>
</dbReference>
<dbReference type="Gene3D" id="2.102.10.10">
    <property type="entry name" value="Rieske [2Fe-2S] iron-sulphur domain"/>
    <property type="match status" value="1"/>
</dbReference>
<dbReference type="CDD" id="cd03528">
    <property type="entry name" value="Rieske_RO_ferredoxin"/>
    <property type="match status" value="1"/>
</dbReference>
<name>A0A6J4U705_9BACT</name>
<feature type="domain" description="Rieske" evidence="5">
    <location>
        <begin position="185"/>
        <end position="280"/>
    </location>
</feature>
<dbReference type="AlphaFoldDB" id="A0A6J4U705"/>
<evidence type="ECO:0000256" key="4">
    <source>
        <dbReference type="ARBA" id="ARBA00023014"/>
    </source>
</evidence>
<dbReference type="EMBL" id="CADCWL010000003">
    <property type="protein sequence ID" value="CAA9542753.1"/>
    <property type="molecule type" value="Genomic_DNA"/>
</dbReference>
<keyword evidence="4" id="KW-0411">Iron-sulfur</keyword>
<dbReference type="PROSITE" id="PS51296">
    <property type="entry name" value="RIESKE"/>
    <property type="match status" value="1"/>
</dbReference>
<keyword evidence="3" id="KW-0408">Iron</keyword>
<dbReference type="InterPro" id="IPR036922">
    <property type="entry name" value="Rieske_2Fe-2S_sf"/>
</dbReference>
<dbReference type="Pfam" id="PF00355">
    <property type="entry name" value="Rieske"/>
    <property type="match status" value="1"/>
</dbReference>
<dbReference type="GO" id="GO:0046872">
    <property type="term" value="F:metal ion binding"/>
    <property type="evidence" value="ECO:0007669"/>
    <property type="project" value="UniProtKB-KW"/>
</dbReference>
<gene>
    <name evidence="6" type="ORF">AVDCRST_MAG19-25</name>
</gene>
<evidence type="ECO:0000259" key="5">
    <source>
        <dbReference type="PROSITE" id="PS51296"/>
    </source>
</evidence>
<evidence type="ECO:0000313" key="6">
    <source>
        <dbReference type="EMBL" id="CAA9542753.1"/>
    </source>
</evidence>
<evidence type="ECO:0000256" key="2">
    <source>
        <dbReference type="ARBA" id="ARBA00022723"/>
    </source>
</evidence>
<dbReference type="Pfam" id="PF09990">
    <property type="entry name" value="DUF2231"/>
    <property type="match status" value="1"/>
</dbReference>
<evidence type="ECO:0000256" key="1">
    <source>
        <dbReference type="ARBA" id="ARBA00022714"/>
    </source>
</evidence>
<accession>A0A6J4U705</accession>
<dbReference type="PANTHER" id="PTHR21496">
    <property type="entry name" value="FERREDOXIN-RELATED"/>
    <property type="match status" value="1"/>
</dbReference>
<dbReference type="InterPro" id="IPR019251">
    <property type="entry name" value="DUF2231_TM"/>
</dbReference>
<protein>
    <submittedName>
        <fullName evidence="6">Ferredoxin, 2Fe-2S</fullName>
    </submittedName>
</protein>
<organism evidence="6">
    <name type="scientific">uncultured Thermomicrobiales bacterium</name>
    <dbReference type="NCBI Taxonomy" id="1645740"/>
    <lineage>
        <taxon>Bacteria</taxon>
        <taxon>Pseudomonadati</taxon>
        <taxon>Thermomicrobiota</taxon>
        <taxon>Thermomicrobia</taxon>
        <taxon>Thermomicrobiales</taxon>
        <taxon>environmental samples</taxon>
    </lineage>
</organism>